<protein>
    <submittedName>
        <fullName evidence="7">SigE family RNA polymerase sigma factor</fullName>
    </submittedName>
</protein>
<dbReference type="Pfam" id="PF04542">
    <property type="entry name" value="Sigma70_r2"/>
    <property type="match status" value="1"/>
</dbReference>
<keyword evidence="4" id="KW-0238">DNA-binding</keyword>
<organism evidence="7 8">
    <name type="scientific">Rugosimonospora acidiphila</name>
    <dbReference type="NCBI Taxonomy" id="556531"/>
    <lineage>
        <taxon>Bacteria</taxon>
        <taxon>Bacillati</taxon>
        <taxon>Actinomycetota</taxon>
        <taxon>Actinomycetes</taxon>
        <taxon>Micromonosporales</taxon>
        <taxon>Micromonosporaceae</taxon>
        <taxon>Rugosimonospora</taxon>
    </lineage>
</organism>
<dbReference type="CDD" id="cd06171">
    <property type="entry name" value="Sigma70_r4"/>
    <property type="match status" value="1"/>
</dbReference>
<accession>A0ABP9RWI5</accession>
<dbReference type="PANTHER" id="PTHR43133">
    <property type="entry name" value="RNA POLYMERASE ECF-TYPE SIGMA FACTO"/>
    <property type="match status" value="1"/>
</dbReference>
<evidence type="ECO:0000259" key="6">
    <source>
        <dbReference type="SMART" id="SM00421"/>
    </source>
</evidence>
<reference evidence="8" key="1">
    <citation type="journal article" date="2019" name="Int. J. Syst. Evol. Microbiol.">
        <title>The Global Catalogue of Microorganisms (GCM) 10K type strain sequencing project: providing services to taxonomists for standard genome sequencing and annotation.</title>
        <authorList>
            <consortium name="The Broad Institute Genomics Platform"/>
            <consortium name="The Broad Institute Genome Sequencing Center for Infectious Disease"/>
            <person name="Wu L."/>
            <person name="Ma J."/>
        </authorList>
    </citation>
    <scope>NUCLEOTIDE SEQUENCE [LARGE SCALE GENOMIC DNA]</scope>
    <source>
        <strain evidence="8">JCM 18304</strain>
    </source>
</reference>
<comment type="caution">
    <text evidence="7">The sequence shown here is derived from an EMBL/GenBank/DDBJ whole genome shotgun (WGS) entry which is preliminary data.</text>
</comment>
<evidence type="ECO:0000256" key="5">
    <source>
        <dbReference type="ARBA" id="ARBA00023163"/>
    </source>
</evidence>
<dbReference type="Gene3D" id="1.10.1740.10">
    <property type="match status" value="1"/>
</dbReference>
<dbReference type="Proteomes" id="UP001501570">
    <property type="component" value="Unassembled WGS sequence"/>
</dbReference>
<name>A0ABP9RWI5_9ACTN</name>
<dbReference type="SUPFAM" id="SSF88946">
    <property type="entry name" value="Sigma2 domain of RNA polymerase sigma factors"/>
    <property type="match status" value="1"/>
</dbReference>
<dbReference type="InterPro" id="IPR014284">
    <property type="entry name" value="RNA_pol_sigma-70_dom"/>
</dbReference>
<dbReference type="Gene3D" id="1.10.10.10">
    <property type="entry name" value="Winged helix-like DNA-binding domain superfamily/Winged helix DNA-binding domain"/>
    <property type="match status" value="1"/>
</dbReference>
<dbReference type="InterPro" id="IPR013324">
    <property type="entry name" value="RNA_pol_sigma_r3/r4-like"/>
</dbReference>
<dbReference type="SUPFAM" id="SSF88659">
    <property type="entry name" value="Sigma3 and sigma4 domains of RNA polymerase sigma factors"/>
    <property type="match status" value="1"/>
</dbReference>
<keyword evidence="5" id="KW-0804">Transcription</keyword>
<evidence type="ECO:0000256" key="1">
    <source>
        <dbReference type="ARBA" id="ARBA00010641"/>
    </source>
</evidence>
<dbReference type="NCBIfam" id="TIGR02983">
    <property type="entry name" value="SigE-fam_strep"/>
    <property type="match status" value="1"/>
</dbReference>
<dbReference type="InterPro" id="IPR014325">
    <property type="entry name" value="RNA_pol_sigma-E_actinobac"/>
</dbReference>
<dbReference type="InterPro" id="IPR039425">
    <property type="entry name" value="RNA_pol_sigma-70-like"/>
</dbReference>
<dbReference type="RefSeq" id="WP_345631285.1">
    <property type="nucleotide sequence ID" value="NZ_BAABJQ010000010.1"/>
</dbReference>
<keyword evidence="3" id="KW-0731">Sigma factor</keyword>
<dbReference type="Pfam" id="PF08281">
    <property type="entry name" value="Sigma70_r4_2"/>
    <property type="match status" value="1"/>
</dbReference>
<sequence>MTDRPEYDRFVAERSPRLLRVAYLMTRDWGAAEDLLQSALIKVWFAWSRVRGDPEAYVRRIIVTTHISFRRRRSSGEIPWPDPDSGRGYLPDPAAEHAERDAVWQVLGRLPARQRAILVLRYFEDLTEAQTAEVLGISVGTVKTHASRALAKLRDITELRAHAEELTR</sequence>
<keyword evidence="2" id="KW-0805">Transcription regulation</keyword>
<evidence type="ECO:0000256" key="2">
    <source>
        <dbReference type="ARBA" id="ARBA00023015"/>
    </source>
</evidence>
<evidence type="ECO:0000256" key="4">
    <source>
        <dbReference type="ARBA" id="ARBA00023125"/>
    </source>
</evidence>
<evidence type="ECO:0000313" key="8">
    <source>
        <dbReference type="Proteomes" id="UP001501570"/>
    </source>
</evidence>
<comment type="similarity">
    <text evidence="1">Belongs to the sigma-70 factor family. ECF subfamily.</text>
</comment>
<proteinExistence type="inferred from homology"/>
<dbReference type="NCBIfam" id="TIGR02937">
    <property type="entry name" value="sigma70-ECF"/>
    <property type="match status" value="1"/>
</dbReference>
<dbReference type="InterPro" id="IPR036388">
    <property type="entry name" value="WH-like_DNA-bd_sf"/>
</dbReference>
<dbReference type="InterPro" id="IPR007627">
    <property type="entry name" value="RNA_pol_sigma70_r2"/>
</dbReference>
<keyword evidence="8" id="KW-1185">Reference proteome</keyword>
<dbReference type="InterPro" id="IPR013325">
    <property type="entry name" value="RNA_pol_sigma_r2"/>
</dbReference>
<feature type="domain" description="HTH luxR-type" evidence="6">
    <location>
        <begin position="107"/>
        <end position="163"/>
    </location>
</feature>
<gene>
    <name evidence="7" type="ORF">GCM10023322_37970</name>
</gene>
<dbReference type="PANTHER" id="PTHR43133:SF50">
    <property type="entry name" value="ECF RNA POLYMERASE SIGMA FACTOR SIGM"/>
    <property type="match status" value="1"/>
</dbReference>
<evidence type="ECO:0000256" key="3">
    <source>
        <dbReference type="ARBA" id="ARBA00023082"/>
    </source>
</evidence>
<dbReference type="InterPro" id="IPR013249">
    <property type="entry name" value="RNA_pol_sigma70_r4_t2"/>
</dbReference>
<evidence type="ECO:0000313" key="7">
    <source>
        <dbReference type="EMBL" id="GAA5188118.1"/>
    </source>
</evidence>
<dbReference type="EMBL" id="BAABJQ010000010">
    <property type="protein sequence ID" value="GAA5188118.1"/>
    <property type="molecule type" value="Genomic_DNA"/>
</dbReference>
<dbReference type="InterPro" id="IPR000792">
    <property type="entry name" value="Tscrpt_reg_LuxR_C"/>
</dbReference>
<dbReference type="SMART" id="SM00421">
    <property type="entry name" value="HTH_LUXR"/>
    <property type="match status" value="1"/>
</dbReference>